<comment type="caution">
    <text evidence="1">The sequence shown here is derived from an EMBL/GenBank/DDBJ whole genome shotgun (WGS) entry which is preliminary data.</text>
</comment>
<dbReference type="EMBL" id="CAXDID020000286">
    <property type="protein sequence ID" value="CAL6070729.1"/>
    <property type="molecule type" value="Genomic_DNA"/>
</dbReference>
<keyword evidence="3" id="KW-1185">Reference proteome</keyword>
<sequence>MILTHFVVKNSTQFKENEASFILFTQHLLSLFYTVKRKRQNDKKLNRFYSIENYVLRIVQRVFQIQNDTNKILLLNDQKSSKIKHSTTDLMIAYIVTGEFNAHQILKKRLQKQIDETTLYPGTL</sequence>
<dbReference type="AlphaFoldDB" id="A0AA86NTT6"/>
<evidence type="ECO:0000313" key="3">
    <source>
        <dbReference type="Proteomes" id="UP001642409"/>
    </source>
</evidence>
<dbReference type="Proteomes" id="UP001642409">
    <property type="component" value="Unassembled WGS sequence"/>
</dbReference>
<name>A0AA86NTT6_9EUKA</name>
<organism evidence="1">
    <name type="scientific">Hexamita inflata</name>
    <dbReference type="NCBI Taxonomy" id="28002"/>
    <lineage>
        <taxon>Eukaryota</taxon>
        <taxon>Metamonada</taxon>
        <taxon>Diplomonadida</taxon>
        <taxon>Hexamitidae</taxon>
        <taxon>Hexamitinae</taxon>
        <taxon>Hexamita</taxon>
    </lineage>
</organism>
<evidence type="ECO:0000313" key="2">
    <source>
        <dbReference type="EMBL" id="CAL6070729.1"/>
    </source>
</evidence>
<protein>
    <submittedName>
        <fullName evidence="2">Hypothetical_protein</fullName>
    </submittedName>
</protein>
<gene>
    <name evidence="1" type="ORF">HINF_LOCUS12371</name>
    <name evidence="2" type="ORF">HINF_LOCUS54746</name>
</gene>
<evidence type="ECO:0000313" key="1">
    <source>
        <dbReference type="EMBL" id="CAI9924726.1"/>
    </source>
</evidence>
<proteinExistence type="predicted"/>
<reference evidence="1" key="1">
    <citation type="submission" date="2023-06" db="EMBL/GenBank/DDBJ databases">
        <authorList>
            <person name="Kurt Z."/>
        </authorList>
    </citation>
    <scope>NUCLEOTIDE SEQUENCE</scope>
</reference>
<accession>A0AA86NTT6</accession>
<dbReference type="EMBL" id="CATOUU010000321">
    <property type="protein sequence ID" value="CAI9924726.1"/>
    <property type="molecule type" value="Genomic_DNA"/>
</dbReference>
<reference evidence="2 3" key="2">
    <citation type="submission" date="2024-07" db="EMBL/GenBank/DDBJ databases">
        <authorList>
            <person name="Akdeniz Z."/>
        </authorList>
    </citation>
    <scope>NUCLEOTIDE SEQUENCE [LARGE SCALE GENOMIC DNA]</scope>
</reference>